<sequence>MAGIFDSIRGLFGGSGRAAGGPSAPPPASEPDLYKDCAIHAEPIAEGGQWRLAGRIVTGEGEDRKEYRFVRADVFTSKPDVEAAAIRKARQIIDEQGKTIFG</sequence>
<accession>A0A317PSU1</accession>
<dbReference type="Proteomes" id="UP000246352">
    <property type="component" value="Unassembled WGS sequence"/>
</dbReference>
<proteinExistence type="predicted"/>
<reference evidence="1 2" key="1">
    <citation type="submission" date="2018-05" db="EMBL/GenBank/DDBJ databases">
        <title>Genomic Encyclopedia of Type Strains, Phase IV (KMG-IV): sequencing the most valuable type-strain genomes for metagenomic binning, comparative biology and taxonomic classification.</title>
        <authorList>
            <person name="Goeker M."/>
        </authorList>
    </citation>
    <scope>NUCLEOTIDE SEQUENCE [LARGE SCALE GENOMIC DNA]</scope>
    <source>
        <strain evidence="1 2">DSM 16791</strain>
    </source>
</reference>
<keyword evidence="2" id="KW-1185">Reference proteome</keyword>
<name>A0A317PSU1_9HYPH</name>
<comment type="caution">
    <text evidence="1">The sequence shown here is derived from an EMBL/GenBank/DDBJ whole genome shotgun (WGS) entry which is preliminary data.</text>
</comment>
<dbReference type="EMBL" id="QGTR01000001">
    <property type="protein sequence ID" value="PWW04239.1"/>
    <property type="molecule type" value="Genomic_DNA"/>
</dbReference>
<dbReference type="AlphaFoldDB" id="A0A317PSU1"/>
<evidence type="ECO:0000313" key="2">
    <source>
        <dbReference type="Proteomes" id="UP000246352"/>
    </source>
</evidence>
<dbReference type="Pfam" id="PF10115">
    <property type="entry name" value="HlyU"/>
    <property type="match status" value="1"/>
</dbReference>
<dbReference type="InterPro" id="IPR018772">
    <property type="entry name" value="Transcription_activator_HlyU"/>
</dbReference>
<dbReference type="OrthoDB" id="9800971at2"/>
<gene>
    <name evidence="1" type="ORF">DFR52_101933</name>
</gene>
<dbReference type="RefSeq" id="WP_110030695.1">
    <property type="nucleotide sequence ID" value="NZ_QGTR01000001.1"/>
</dbReference>
<protein>
    <recommendedName>
        <fullName evidence="3">Transcriptional activator HlyU</fullName>
    </recommendedName>
</protein>
<evidence type="ECO:0008006" key="3">
    <source>
        <dbReference type="Google" id="ProtNLM"/>
    </source>
</evidence>
<evidence type="ECO:0000313" key="1">
    <source>
        <dbReference type="EMBL" id="PWW04239.1"/>
    </source>
</evidence>
<organism evidence="1 2">
    <name type="scientific">Hoeflea marina</name>
    <dbReference type="NCBI Taxonomy" id="274592"/>
    <lineage>
        <taxon>Bacteria</taxon>
        <taxon>Pseudomonadati</taxon>
        <taxon>Pseudomonadota</taxon>
        <taxon>Alphaproteobacteria</taxon>
        <taxon>Hyphomicrobiales</taxon>
        <taxon>Rhizobiaceae</taxon>
        <taxon>Hoeflea</taxon>
    </lineage>
</organism>